<evidence type="ECO:0000256" key="1">
    <source>
        <dbReference type="SAM" id="MobiDB-lite"/>
    </source>
</evidence>
<feature type="compositionally biased region" description="Basic and acidic residues" evidence="1">
    <location>
        <begin position="339"/>
        <end position="355"/>
    </location>
</feature>
<feature type="compositionally biased region" description="Basic residues" evidence="1">
    <location>
        <begin position="119"/>
        <end position="130"/>
    </location>
</feature>
<organism evidence="2">
    <name type="scientific">Phaffia rhodozyma</name>
    <name type="common">Yeast</name>
    <name type="synonym">Xanthophyllomyces dendrorhous</name>
    <dbReference type="NCBI Taxonomy" id="264483"/>
    <lineage>
        <taxon>Eukaryota</taxon>
        <taxon>Fungi</taxon>
        <taxon>Dikarya</taxon>
        <taxon>Basidiomycota</taxon>
        <taxon>Agaricomycotina</taxon>
        <taxon>Tremellomycetes</taxon>
        <taxon>Cystofilobasidiales</taxon>
        <taxon>Mrakiaceae</taxon>
        <taxon>Phaffia</taxon>
    </lineage>
</organism>
<accession>A0A0F7SP35</accession>
<dbReference type="EMBL" id="LN483142">
    <property type="protein sequence ID" value="CED83211.1"/>
    <property type="molecule type" value="Genomic_DNA"/>
</dbReference>
<feature type="compositionally biased region" description="Low complexity" evidence="1">
    <location>
        <begin position="288"/>
        <end position="299"/>
    </location>
</feature>
<feature type="region of interest" description="Disordered" evidence="1">
    <location>
        <begin position="381"/>
        <end position="453"/>
    </location>
</feature>
<feature type="compositionally biased region" description="Polar residues" evidence="1">
    <location>
        <begin position="255"/>
        <end position="268"/>
    </location>
</feature>
<dbReference type="PANTHER" id="PTHR40132">
    <property type="entry name" value="PRE-MRNA-SPLICING FACTOR 38B"/>
    <property type="match status" value="1"/>
</dbReference>
<reference evidence="2" key="1">
    <citation type="submission" date="2014-08" db="EMBL/GenBank/DDBJ databases">
        <authorList>
            <person name="Sharma Rahul"/>
            <person name="Thines Marco"/>
        </authorList>
    </citation>
    <scope>NUCLEOTIDE SEQUENCE</scope>
</reference>
<evidence type="ECO:0000313" key="2">
    <source>
        <dbReference type="EMBL" id="CED83211.1"/>
    </source>
</evidence>
<dbReference type="PANTHER" id="PTHR40132:SF1">
    <property type="entry name" value="PRE-MRNA-SPLICING FACTOR 38B"/>
    <property type="match status" value="1"/>
</dbReference>
<feature type="region of interest" description="Disordered" evidence="1">
    <location>
        <begin position="98"/>
        <end position="369"/>
    </location>
</feature>
<dbReference type="AlphaFoldDB" id="A0A0F7SP35"/>
<feature type="compositionally biased region" description="Basic and acidic residues" evidence="1">
    <location>
        <begin position="144"/>
        <end position="231"/>
    </location>
</feature>
<feature type="region of interest" description="Disordered" evidence="1">
    <location>
        <begin position="62"/>
        <end position="86"/>
    </location>
</feature>
<sequence>MAPSSSSIIFHLQRASLGLAATSASGSSSASGTLSDADVAALIASEAKEKERIWKEYGLGAYSDRSDSTSSAAPKTRTNKRFLSSMIRSVDDHNQALLRQQASLARGSLDRTDSSSRSVSRRQSRSRSRSPPRGMSGWDDITEQAEREGRTDRRARESKGKERDRDRDRDRDGRRERDRDSRRDKERDRDQIKVSSSRETDERSKRRRESRNYESDSDDNRHYNQDDKERGTPSSRHRSRRKDRSPEIEPDGPMTHQTPGTDRYQSFVRSPAPPPSSIVKAPYTHTPSSLSREGSMSSSKTYPRVHGRDAGSPLPIKSNARDPNASSPPPPSSLPESTKPSKMDKYFEEDYDPRLDVAPVPKQGLVGEGWERMLDLLKEKEEAKRRAKKEKKRQEKADRKAARKSRKNVLGSSSSSDSDTSTERRRRKRRKEKKEASKPEWLKDMENREKGVMEMQYTKRGEARAWDKDKVEI</sequence>
<proteinExistence type="predicted"/>
<name>A0A0F7SP35_PHARH</name>
<protein>
    <submittedName>
        <fullName evidence="2">Uncharacterized protein</fullName>
    </submittedName>
</protein>
<feature type="compositionally biased region" description="Basic and acidic residues" evidence="1">
    <location>
        <begin position="433"/>
        <end position="453"/>
    </location>
</feature>